<dbReference type="EMBL" id="JAIWYP010000003">
    <property type="protein sequence ID" value="KAH3849790.1"/>
    <property type="molecule type" value="Genomic_DNA"/>
</dbReference>
<sequence>MEIDREISAGDLSLTTDERHRRKRPGTRKELEHTLGIMGVSLLHIRSFTGNAMPSDAADDIESDDPELEENIALKTII</sequence>
<proteinExistence type="predicted"/>
<name>A0A9D4L1I6_DREPO</name>
<protein>
    <submittedName>
        <fullName evidence="2">Uncharacterized protein</fullName>
    </submittedName>
</protein>
<reference evidence="2" key="1">
    <citation type="journal article" date="2019" name="bioRxiv">
        <title>The Genome of the Zebra Mussel, Dreissena polymorpha: A Resource for Invasive Species Research.</title>
        <authorList>
            <person name="McCartney M.A."/>
            <person name="Auch B."/>
            <person name="Kono T."/>
            <person name="Mallez S."/>
            <person name="Zhang Y."/>
            <person name="Obille A."/>
            <person name="Becker A."/>
            <person name="Abrahante J.E."/>
            <person name="Garbe J."/>
            <person name="Badalamenti J.P."/>
            <person name="Herman A."/>
            <person name="Mangelson H."/>
            <person name="Liachko I."/>
            <person name="Sullivan S."/>
            <person name="Sone E.D."/>
            <person name="Koren S."/>
            <person name="Silverstein K.A.T."/>
            <person name="Beckman K.B."/>
            <person name="Gohl D.M."/>
        </authorList>
    </citation>
    <scope>NUCLEOTIDE SEQUENCE</scope>
    <source>
        <strain evidence="2">Duluth1</strain>
        <tissue evidence="2">Whole animal</tissue>
    </source>
</reference>
<accession>A0A9D4L1I6</accession>
<keyword evidence="3" id="KW-1185">Reference proteome</keyword>
<comment type="caution">
    <text evidence="2">The sequence shown here is derived from an EMBL/GenBank/DDBJ whole genome shotgun (WGS) entry which is preliminary data.</text>
</comment>
<evidence type="ECO:0000256" key="1">
    <source>
        <dbReference type="SAM" id="MobiDB-lite"/>
    </source>
</evidence>
<reference evidence="2" key="2">
    <citation type="submission" date="2020-11" db="EMBL/GenBank/DDBJ databases">
        <authorList>
            <person name="McCartney M.A."/>
            <person name="Auch B."/>
            <person name="Kono T."/>
            <person name="Mallez S."/>
            <person name="Becker A."/>
            <person name="Gohl D.M."/>
            <person name="Silverstein K.A.T."/>
            <person name="Koren S."/>
            <person name="Bechman K.B."/>
            <person name="Herman A."/>
            <person name="Abrahante J.E."/>
            <person name="Garbe J."/>
        </authorList>
    </citation>
    <scope>NUCLEOTIDE SEQUENCE</scope>
    <source>
        <strain evidence="2">Duluth1</strain>
        <tissue evidence="2">Whole animal</tissue>
    </source>
</reference>
<gene>
    <name evidence="2" type="ORF">DPMN_092194</name>
</gene>
<dbReference type="Proteomes" id="UP000828390">
    <property type="component" value="Unassembled WGS sequence"/>
</dbReference>
<evidence type="ECO:0000313" key="3">
    <source>
        <dbReference type="Proteomes" id="UP000828390"/>
    </source>
</evidence>
<feature type="region of interest" description="Disordered" evidence="1">
    <location>
        <begin position="1"/>
        <end position="29"/>
    </location>
</feature>
<dbReference type="AlphaFoldDB" id="A0A9D4L1I6"/>
<evidence type="ECO:0000313" key="2">
    <source>
        <dbReference type="EMBL" id="KAH3849790.1"/>
    </source>
</evidence>
<organism evidence="2 3">
    <name type="scientific">Dreissena polymorpha</name>
    <name type="common">Zebra mussel</name>
    <name type="synonym">Mytilus polymorpha</name>
    <dbReference type="NCBI Taxonomy" id="45954"/>
    <lineage>
        <taxon>Eukaryota</taxon>
        <taxon>Metazoa</taxon>
        <taxon>Spiralia</taxon>
        <taxon>Lophotrochozoa</taxon>
        <taxon>Mollusca</taxon>
        <taxon>Bivalvia</taxon>
        <taxon>Autobranchia</taxon>
        <taxon>Heteroconchia</taxon>
        <taxon>Euheterodonta</taxon>
        <taxon>Imparidentia</taxon>
        <taxon>Neoheterodontei</taxon>
        <taxon>Myida</taxon>
        <taxon>Dreissenoidea</taxon>
        <taxon>Dreissenidae</taxon>
        <taxon>Dreissena</taxon>
    </lineage>
</organism>